<name>A0ACC1J3R2_9FUNG</name>
<gene>
    <name evidence="1" type="ORF">FBU59_005130</name>
</gene>
<dbReference type="EMBL" id="JANBPW010003965">
    <property type="protein sequence ID" value="KAJ1936206.1"/>
    <property type="molecule type" value="Genomic_DNA"/>
</dbReference>
<dbReference type="Proteomes" id="UP001150603">
    <property type="component" value="Unassembled WGS sequence"/>
</dbReference>
<organism evidence="1 2">
    <name type="scientific">Linderina macrospora</name>
    <dbReference type="NCBI Taxonomy" id="4868"/>
    <lineage>
        <taxon>Eukaryota</taxon>
        <taxon>Fungi</taxon>
        <taxon>Fungi incertae sedis</taxon>
        <taxon>Zoopagomycota</taxon>
        <taxon>Kickxellomycotina</taxon>
        <taxon>Kickxellomycetes</taxon>
        <taxon>Kickxellales</taxon>
        <taxon>Kickxellaceae</taxon>
        <taxon>Linderina</taxon>
    </lineage>
</organism>
<keyword evidence="2" id="KW-1185">Reference proteome</keyword>
<evidence type="ECO:0000313" key="1">
    <source>
        <dbReference type="EMBL" id="KAJ1936206.1"/>
    </source>
</evidence>
<accession>A0ACC1J3R2</accession>
<reference evidence="1" key="1">
    <citation type="submission" date="2022-07" db="EMBL/GenBank/DDBJ databases">
        <title>Phylogenomic reconstructions and comparative analyses of Kickxellomycotina fungi.</title>
        <authorList>
            <person name="Reynolds N.K."/>
            <person name="Stajich J.E."/>
            <person name="Barry K."/>
            <person name="Grigoriev I.V."/>
            <person name="Crous P."/>
            <person name="Smith M.E."/>
        </authorList>
    </citation>
    <scope>NUCLEOTIDE SEQUENCE</scope>
    <source>
        <strain evidence="1">NRRL 5244</strain>
    </source>
</reference>
<protein>
    <submittedName>
        <fullName evidence="1">Uncharacterized protein</fullName>
    </submittedName>
</protein>
<proteinExistence type="predicted"/>
<sequence>MFIDEIHTVMKVGNDGSSVPLVEMLKPILTDRKLSIIGATTDKEFSKYFETNAAFARRFQRVHVSEPTVNETIEILRYSKDMYERHHGINIQDSALVAAVKLSDRFVKDRYFPDKALDVIDEAMSRQALSMSAACGFGGSAGNRKRPLSEDVCGKR</sequence>
<comment type="caution">
    <text evidence="1">The sequence shown here is derived from an EMBL/GenBank/DDBJ whole genome shotgun (WGS) entry which is preliminary data.</text>
</comment>
<evidence type="ECO:0000313" key="2">
    <source>
        <dbReference type="Proteomes" id="UP001150603"/>
    </source>
</evidence>